<gene>
    <name evidence="1" type="ORF">AWE51_10525</name>
</gene>
<protein>
    <recommendedName>
        <fullName evidence="3">DUF1579 domain-containing protein</fullName>
    </recommendedName>
</protein>
<evidence type="ECO:0008006" key="3">
    <source>
        <dbReference type="Google" id="ProtNLM"/>
    </source>
</evidence>
<name>A0A162Y939_9FLAO</name>
<dbReference type="RefSeq" id="WP_066316534.1">
    <property type="nucleotide sequence ID" value="NZ_LQRT01000035.1"/>
</dbReference>
<reference evidence="1 2" key="1">
    <citation type="submission" date="2016-01" db="EMBL/GenBank/DDBJ databases">
        <title>The draft genome sequence of Aquimarina sp. RZW4-3-2.</title>
        <authorList>
            <person name="Wang Y."/>
        </authorList>
    </citation>
    <scope>NUCLEOTIDE SEQUENCE [LARGE SCALE GENOMIC DNA]</scope>
    <source>
        <strain evidence="1 2">RZW4-3-2</strain>
    </source>
</reference>
<evidence type="ECO:0000313" key="1">
    <source>
        <dbReference type="EMBL" id="KZS38993.1"/>
    </source>
</evidence>
<accession>A0A162Y939</accession>
<dbReference type="STRING" id="1642818.AWE51_10525"/>
<sequence length="164" mass="19151">MKNVFVILLFFVSIKVFSQDSKLSMFDNLVEKTWKAEGNWGDGSKFVQEIKFEYSLDSTLVITNAIGFVDKEQTKLGKRNHGIRQFDKELNSIKFWEFDVFGGLTEGVVFSKDKNIIYQYEYGGSNVTDMWEYVNDSTYNFKVGNYKDGVWKQLYLSTQFIEVK</sequence>
<proteinExistence type="predicted"/>
<dbReference type="EMBL" id="LQRT01000035">
    <property type="protein sequence ID" value="KZS38993.1"/>
    <property type="molecule type" value="Genomic_DNA"/>
</dbReference>
<evidence type="ECO:0000313" key="2">
    <source>
        <dbReference type="Proteomes" id="UP000076715"/>
    </source>
</evidence>
<dbReference type="Proteomes" id="UP000076715">
    <property type="component" value="Unassembled WGS sequence"/>
</dbReference>
<organism evidence="1 2">
    <name type="scientific">Aquimarina aggregata</name>
    <dbReference type="NCBI Taxonomy" id="1642818"/>
    <lineage>
        <taxon>Bacteria</taxon>
        <taxon>Pseudomonadati</taxon>
        <taxon>Bacteroidota</taxon>
        <taxon>Flavobacteriia</taxon>
        <taxon>Flavobacteriales</taxon>
        <taxon>Flavobacteriaceae</taxon>
        <taxon>Aquimarina</taxon>
    </lineage>
</organism>
<dbReference type="OrthoDB" id="192739at2"/>
<comment type="caution">
    <text evidence="1">The sequence shown here is derived from an EMBL/GenBank/DDBJ whole genome shotgun (WGS) entry which is preliminary data.</text>
</comment>
<dbReference type="AlphaFoldDB" id="A0A162Y939"/>
<keyword evidence="2" id="KW-1185">Reference proteome</keyword>